<dbReference type="Proteomes" id="UP000195273">
    <property type="component" value="Chromosome"/>
</dbReference>
<evidence type="ECO:0000313" key="2">
    <source>
        <dbReference type="Proteomes" id="UP000195273"/>
    </source>
</evidence>
<dbReference type="EMBL" id="CP021431">
    <property type="protein sequence ID" value="ART99796.1"/>
    <property type="molecule type" value="Genomic_DNA"/>
</dbReference>
<accession>A0A1Y0E856</accession>
<gene>
    <name evidence="1" type="ORF">LOKVESSMR4R_00458</name>
</gene>
<dbReference type="InterPro" id="IPR007435">
    <property type="entry name" value="DUF484"/>
</dbReference>
<sequence length="231" mass="25368">MTDPLLADDLRAKIIANPDFLLDDHDVMRALVGANGDARNGNIVDLRSIAMERLEARFDRLEDTHRNVIAAAYDNLAGTNQVHRAILRMLDAQTFAGFLADLSGDVADTLRVDAIRLALETDTPADHPDMDPAIVVVEAGFVDSYIKLGRNMPARQVTLRKFHNVGASLYGDRAPFVQSEACLKLDLGEGRRPAMLVMGSENPAQFGPSQGTDLLAFFTGVLERVLRRWLA</sequence>
<dbReference type="AlphaFoldDB" id="A0A1Y0E856"/>
<dbReference type="Gene3D" id="3.30.450.40">
    <property type="match status" value="1"/>
</dbReference>
<reference evidence="1 2" key="1">
    <citation type="submission" date="2017-05" db="EMBL/GenBank/DDBJ databases">
        <title>Genome Sequence of Loktanella vestfoldensis Strain SMR4r Isolated from a Culture of the Diatom Skeletonema marinoi.</title>
        <authorList>
            <person name="Topel M."/>
            <person name="Pinder M.I.M."/>
            <person name="Johansson O.N."/>
            <person name="Kourtchenko O."/>
            <person name="Godhe A."/>
            <person name="Clarke A.K."/>
        </authorList>
    </citation>
    <scope>NUCLEOTIDE SEQUENCE [LARGE SCALE GENOMIC DNA]</scope>
    <source>
        <strain evidence="1 2">SMR4r</strain>
    </source>
</reference>
<dbReference type="STRING" id="1122181.GCA_000382265_03274"/>
<dbReference type="Pfam" id="PF04340">
    <property type="entry name" value="DUF484"/>
    <property type="match status" value="1"/>
</dbReference>
<evidence type="ECO:0000313" key="1">
    <source>
        <dbReference type="EMBL" id="ART99796.1"/>
    </source>
</evidence>
<organism evidence="1 2">
    <name type="scientific">Yoonia vestfoldensis</name>
    <dbReference type="NCBI Taxonomy" id="245188"/>
    <lineage>
        <taxon>Bacteria</taxon>
        <taxon>Pseudomonadati</taxon>
        <taxon>Pseudomonadota</taxon>
        <taxon>Alphaproteobacteria</taxon>
        <taxon>Rhodobacterales</taxon>
        <taxon>Paracoccaceae</taxon>
        <taxon>Yoonia</taxon>
    </lineage>
</organism>
<dbReference type="InterPro" id="IPR029016">
    <property type="entry name" value="GAF-like_dom_sf"/>
</dbReference>
<dbReference type="KEGG" id="lvs:LOKVESSMR4R_00458"/>
<name>A0A1Y0E856_9RHOB</name>
<dbReference type="RefSeq" id="WP_087206117.1">
    <property type="nucleotide sequence ID" value="NZ_CP021431.1"/>
</dbReference>
<proteinExistence type="predicted"/>
<keyword evidence="2" id="KW-1185">Reference proteome</keyword>
<dbReference type="OrthoDB" id="7200179at2"/>
<protein>
    <submittedName>
        <fullName evidence="1">Recombinase XerC</fullName>
    </submittedName>
</protein>